<gene>
    <name evidence="2" type="ORF">GCM10023091_19410</name>
</gene>
<evidence type="ECO:0000313" key="2">
    <source>
        <dbReference type="EMBL" id="GAA4438611.1"/>
    </source>
</evidence>
<dbReference type="InterPro" id="IPR036691">
    <property type="entry name" value="Endo/exonu/phosph_ase_sf"/>
</dbReference>
<dbReference type="Gene3D" id="3.60.10.10">
    <property type="entry name" value="Endonuclease/exonuclease/phosphatase"/>
    <property type="match status" value="1"/>
</dbReference>
<dbReference type="SUPFAM" id="SSF56219">
    <property type="entry name" value="DNase I-like"/>
    <property type="match status" value="1"/>
</dbReference>
<evidence type="ECO:0000259" key="1">
    <source>
        <dbReference type="Pfam" id="PF03372"/>
    </source>
</evidence>
<proteinExistence type="predicted"/>
<accession>A0ABP8LYD1</accession>
<name>A0ABP8LYD1_9BACT</name>
<sequence length="245" mass="27871">MQSFAQQLPVRLKVGTYNVGHFNQGELGGFQGRHSEAEALKWKAWVGAQALDIFGVQEWNEGFDKDSTMNAAEHILKPYYDHVYLGDRRTWIYNGIATHYKLANIRIKYWAGDYYALMGDLNLGGKTITVISTHIPWQQKWHADALDLFVAELKKHEYFICLGDMNAKDEEQLRFRKEGFNIANGGHQGWFVTAATGKVMNRAENLHIDNILTSRNIKIMNVAAPYTGLNDQDHLPVTADLIITD</sequence>
<dbReference type="Pfam" id="PF03372">
    <property type="entry name" value="Exo_endo_phos"/>
    <property type="match status" value="1"/>
</dbReference>
<evidence type="ECO:0000313" key="3">
    <source>
        <dbReference type="Proteomes" id="UP001501508"/>
    </source>
</evidence>
<feature type="domain" description="Endonuclease/exonuclease/phosphatase" evidence="1">
    <location>
        <begin position="15"/>
        <end position="229"/>
    </location>
</feature>
<protein>
    <recommendedName>
        <fullName evidence="1">Endonuclease/exonuclease/phosphatase domain-containing protein</fullName>
    </recommendedName>
</protein>
<keyword evidence="3" id="KW-1185">Reference proteome</keyword>
<organism evidence="2 3">
    <name type="scientific">Ravibacter arvi</name>
    <dbReference type="NCBI Taxonomy" id="2051041"/>
    <lineage>
        <taxon>Bacteria</taxon>
        <taxon>Pseudomonadati</taxon>
        <taxon>Bacteroidota</taxon>
        <taxon>Cytophagia</taxon>
        <taxon>Cytophagales</taxon>
        <taxon>Spirosomataceae</taxon>
        <taxon>Ravibacter</taxon>
    </lineage>
</organism>
<comment type="caution">
    <text evidence="2">The sequence shown here is derived from an EMBL/GenBank/DDBJ whole genome shotgun (WGS) entry which is preliminary data.</text>
</comment>
<reference evidence="3" key="1">
    <citation type="journal article" date="2019" name="Int. J. Syst. Evol. Microbiol.">
        <title>The Global Catalogue of Microorganisms (GCM) 10K type strain sequencing project: providing services to taxonomists for standard genome sequencing and annotation.</title>
        <authorList>
            <consortium name="The Broad Institute Genomics Platform"/>
            <consortium name="The Broad Institute Genome Sequencing Center for Infectious Disease"/>
            <person name="Wu L."/>
            <person name="Ma J."/>
        </authorList>
    </citation>
    <scope>NUCLEOTIDE SEQUENCE [LARGE SCALE GENOMIC DNA]</scope>
    <source>
        <strain evidence="3">JCM 31920</strain>
    </source>
</reference>
<dbReference type="Proteomes" id="UP001501508">
    <property type="component" value="Unassembled WGS sequence"/>
</dbReference>
<dbReference type="EMBL" id="BAABEY010000020">
    <property type="protein sequence ID" value="GAA4438611.1"/>
    <property type="molecule type" value="Genomic_DNA"/>
</dbReference>
<dbReference type="RefSeq" id="WP_345028386.1">
    <property type="nucleotide sequence ID" value="NZ_BAABEY010000020.1"/>
</dbReference>
<dbReference type="InterPro" id="IPR005135">
    <property type="entry name" value="Endo/exonuclease/phosphatase"/>
</dbReference>